<evidence type="ECO:0000313" key="1">
    <source>
        <dbReference type="EMBL" id="KAH7365638.1"/>
    </source>
</evidence>
<dbReference type="CDD" id="cd00303">
    <property type="entry name" value="retropepsin_like"/>
    <property type="match status" value="1"/>
</dbReference>
<evidence type="ECO:0000313" key="2">
    <source>
        <dbReference type="Proteomes" id="UP000825935"/>
    </source>
</evidence>
<proteinExistence type="predicted"/>
<gene>
    <name evidence="1" type="ORF">KP509_18G038900</name>
</gene>
<reference evidence="1" key="1">
    <citation type="submission" date="2021-08" db="EMBL/GenBank/DDBJ databases">
        <title>WGS assembly of Ceratopteris richardii.</title>
        <authorList>
            <person name="Marchant D.B."/>
            <person name="Chen G."/>
            <person name="Jenkins J."/>
            <person name="Shu S."/>
            <person name="Leebens-Mack J."/>
            <person name="Grimwood J."/>
            <person name="Schmutz J."/>
            <person name="Soltis P."/>
            <person name="Soltis D."/>
            <person name="Chen Z.-H."/>
        </authorList>
    </citation>
    <scope>NUCLEOTIDE SEQUENCE</scope>
    <source>
        <strain evidence="1">Whitten #5841</strain>
        <tissue evidence="1">Leaf</tissue>
    </source>
</reference>
<dbReference type="InterPro" id="IPR021109">
    <property type="entry name" value="Peptidase_aspartic_dom_sf"/>
</dbReference>
<dbReference type="EMBL" id="CM035423">
    <property type="protein sequence ID" value="KAH7365638.1"/>
    <property type="molecule type" value="Genomic_DNA"/>
</dbReference>
<dbReference type="AlphaFoldDB" id="A0A8T2SSL3"/>
<organism evidence="1 2">
    <name type="scientific">Ceratopteris richardii</name>
    <name type="common">Triangle waterfern</name>
    <dbReference type="NCBI Taxonomy" id="49495"/>
    <lineage>
        <taxon>Eukaryota</taxon>
        <taxon>Viridiplantae</taxon>
        <taxon>Streptophyta</taxon>
        <taxon>Embryophyta</taxon>
        <taxon>Tracheophyta</taxon>
        <taxon>Polypodiopsida</taxon>
        <taxon>Polypodiidae</taxon>
        <taxon>Polypodiales</taxon>
        <taxon>Pteridineae</taxon>
        <taxon>Pteridaceae</taxon>
        <taxon>Parkerioideae</taxon>
        <taxon>Ceratopteris</taxon>
    </lineage>
</organism>
<dbReference type="Proteomes" id="UP000825935">
    <property type="component" value="Chromosome 18"/>
</dbReference>
<dbReference type="Gene3D" id="2.40.70.10">
    <property type="entry name" value="Acid Proteases"/>
    <property type="match status" value="1"/>
</dbReference>
<protein>
    <submittedName>
        <fullName evidence="1">Uncharacterized protein</fullName>
    </submittedName>
</protein>
<accession>A0A8T2SSL3</accession>
<comment type="caution">
    <text evidence="1">The sequence shown here is derived from an EMBL/GenBank/DDBJ whole genome shotgun (WGS) entry which is preliminary data.</text>
</comment>
<name>A0A8T2SSL3_CERRI</name>
<sequence length="199" mass="22748">MGEDIDPSIDIIVRVLIDGGSKVNIVTLPISRQLGWIDIQPAPFYIQMAYQSHVQPIGLIKDISTKIQDAPFKVMFVVIELIVNSNNYNLLLGLNFKKGHKKYFIPLEEKQHYPKAQLPSIVEPPHMMVGLEEGKDFQFLEANRDLWPVQLIDIPEVLSKFHQNILTTIVQLESEHLQFEGETSWLSNEDVFTQTSVHS</sequence>
<keyword evidence="2" id="KW-1185">Reference proteome</keyword>
<dbReference type="OrthoDB" id="1088238at2759"/>